<dbReference type="EMBL" id="JAAOIW010000002">
    <property type="protein sequence ID" value="NHN29702.1"/>
    <property type="molecule type" value="Genomic_DNA"/>
</dbReference>
<accession>A0ABX0J0P2</accession>
<evidence type="ECO:0000256" key="3">
    <source>
        <dbReference type="ARBA" id="ARBA00023163"/>
    </source>
</evidence>
<dbReference type="InterPro" id="IPR018060">
    <property type="entry name" value="HTH_AraC"/>
</dbReference>
<evidence type="ECO:0000259" key="4">
    <source>
        <dbReference type="PROSITE" id="PS01124"/>
    </source>
</evidence>
<organism evidence="5 6">
    <name type="scientific">Paenibacillus agricola</name>
    <dbReference type="NCBI Taxonomy" id="2716264"/>
    <lineage>
        <taxon>Bacteria</taxon>
        <taxon>Bacillati</taxon>
        <taxon>Bacillota</taxon>
        <taxon>Bacilli</taxon>
        <taxon>Bacillales</taxon>
        <taxon>Paenibacillaceae</taxon>
        <taxon>Paenibacillus</taxon>
    </lineage>
</organism>
<dbReference type="PANTHER" id="PTHR43280">
    <property type="entry name" value="ARAC-FAMILY TRANSCRIPTIONAL REGULATOR"/>
    <property type="match status" value="1"/>
</dbReference>
<reference evidence="5" key="1">
    <citation type="submission" date="2020-03" db="EMBL/GenBank/DDBJ databases">
        <title>Draft sequencing of Paenibacilllus sp. S3N08.</title>
        <authorList>
            <person name="Kim D.-U."/>
        </authorList>
    </citation>
    <scope>NUCLEOTIDE SEQUENCE</scope>
    <source>
        <strain evidence="5">S3N08</strain>
    </source>
</reference>
<dbReference type="InterPro" id="IPR009057">
    <property type="entry name" value="Homeodomain-like_sf"/>
</dbReference>
<dbReference type="SMART" id="SM00342">
    <property type="entry name" value="HTH_ARAC"/>
    <property type="match status" value="1"/>
</dbReference>
<dbReference type="Pfam" id="PF12833">
    <property type="entry name" value="HTH_18"/>
    <property type="match status" value="1"/>
</dbReference>
<comment type="caution">
    <text evidence="5">The sequence shown here is derived from an EMBL/GenBank/DDBJ whole genome shotgun (WGS) entry which is preliminary data.</text>
</comment>
<feature type="domain" description="HTH araC/xylS-type" evidence="4">
    <location>
        <begin position="176"/>
        <end position="273"/>
    </location>
</feature>
<evidence type="ECO:0000256" key="2">
    <source>
        <dbReference type="ARBA" id="ARBA00023125"/>
    </source>
</evidence>
<proteinExistence type="predicted"/>
<keyword evidence="6" id="KW-1185">Reference proteome</keyword>
<evidence type="ECO:0000313" key="6">
    <source>
        <dbReference type="Proteomes" id="UP001165962"/>
    </source>
</evidence>
<dbReference type="SUPFAM" id="SSF46689">
    <property type="entry name" value="Homeodomain-like"/>
    <property type="match status" value="2"/>
</dbReference>
<keyword evidence="2" id="KW-0238">DNA-binding</keyword>
<evidence type="ECO:0000313" key="5">
    <source>
        <dbReference type="EMBL" id="NHN29702.1"/>
    </source>
</evidence>
<name>A0ABX0J0P2_9BACL</name>
<dbReference type="Gene3D" id="1.10.10.60">
    <property type="entry name" value="Homeodomain-like"/>
    <property type="match status" value="2"/>
</dbReference>
<sequence>MDQDKLQLQLIRSYLDSTQIMMQMAHYTKVGPSWRETHVMPDVNRLYYIREGSGWIHIRGKDYYPQPGQLYLLPAGMKLSYARDDENPLGKYWCHFSATVGDINLFQMLEQPHWIQVQDEAQLEQRFQQLIELNRSNSVTAPLRIKSILLEIISEYIEQSSEQLHLAATTSTSKINSVLSYIEGHLSEQMSVDELARLVHFHPNYFMHYFKSMMGLSPIAYINKKRLDKARRLLTTTEQSISAIADGIGMELYYFSRIFKKQAGMSPTEYRKASGKTYVPKEEEV</sequence>
<dbReference type="InterPro" id="IPR037923">
    <property type="entry name" value="HTH-like"/>
</dbReference>
<protein>
    <submittedName>
        <fullName evidence="5">AraC family transcriptional regulator</fullName>
    </submittedName>
</protein>
<gene>
    <name evidence="5" type="ORF">G9U52_07625</name>
</gene>
<dbReference type="PROSITE" id="PS01124">
    <property type="entry name" value="HTH_ARAC_FAMILY_2"/>
    <property type="match status" value="1"/>
</dbReference>
<dbReference type="Proteomes" id="UP001165962">
    <property type="component" value="Unassembled WGS sequence"/>
</dbReference>
<dbReference type="Gene3D" id="2.60.120.280">
    <property type="entry name" value="Regulatory protein AraC"/>
    <property type="match status" value="1"/>
</dbReference>
<dbReference type="InterPro" id="IPR018062">
    <property type="entry name" value="HTH_AraC-typ_CS"/>
</dbReference>
<dbReference type="InterPro" id="IPR003313">
    <property type="entry name" value="AraC-bd"/>
</dbReference>
<keyword evidence="1" id="KW-0805">Transcription regulation</keyword>
<evidence type="ECO:0000256" key="1">
    <source>
        <dbReference type="ARBA" id="ARBA00023015"/>
    </source>
</evidence>
<dbReference type="Pfam" id="PF02311">
    <property type="entry name" value="AraC_binding"/>
    <property type="match status" value="1"/>
</dbReference>
<dbReference type="PANTHER" id="PTHR43280:SF30">
    <property type="entry name" value="MMSAB OPERON REGULATORY PROTEIN"/>
    <property type="match status" value="1"/>
</dbReference>
<dbReference type="RefSeq" id="WP_166147906.1">
    <property type="nucleotide sequence ID" value="NZ_JAAOIW010000002.1"/>
</dbReference>
<keyword evidence="3" id="KW-0804">Transcription</keyword>
<dbReference type="PROSITE" id="PS00041">
    <property type="entry name" value="HTH_ARAC_FAMILY_1"/>
    <property type="match status" value="1"/>
</dbReference>
<dbReference type="SUPFAM" id="SSF51215">
    <property type="entry name" value="Regulatory protein AraC"/>
    <property type="match status" value="1"/>
</dbReference>